<dbReference type="InterPro" id="IPR036390">
    <property type="entry name" value="WH_DNA-bd_sf"/>
</dbReference>
<dbReference type="AlphaFoldDB" id="A0A853CR32"/>
<evidence type="ECO:0000313" key="2">
    <source>
        <dbReference type="Proteomes" id="UP000541969"/>
    </source>
</evidence>
<dbReference type="InterPro" id="IPR036388">
    <property type="entry name" value="WH-like_DNA-bd_sf"/>
</dbReference>
<accession>A0A853CR32</accession>
<dbReference type="EMBL" id="JACBZT010000001">
    <property type="protein sequence ID" value="NYJ08638.1"/>
    <property type="molecule type" value="Genomic_DNA"/>
</dbReference>
<dbReference type="CDD" id="cd00090">
    <property type="entry name" value="HTH_ARSR"/>
    <property type="match status" value="1"/>
</dbReference>
<dbReference type="Pfam" id="PF12840">
    <property type="entry name" value="HTH_20"/>
    <property type="match status" value="1"/>
</dbReference>
<gene>
    <name evidence="1" type="ORF">GGQ55_004916</name>
</gene>
<organism evidence="1 2">
    <name type="scientific">Petropleomorpha daqingensis</name>
    <dbReference type="NCBI Taxonomy" id="2026353"/>
    <lineage>
        <taxon>Bacteria</taxon>
        <taxon>Bacillati</taxon>
        <taxon>Actinomycetota</taxon>
        <taxon>Actinomycetes</taxon>
        <taxon>Geodermatophilales</taxon>
        <taxon>Geodermatophilaceae</taxon>
        <taxon>Petropleomorpha</taxon>
    </lineage>
</organism>
<proteinExistence type="predicted"/>
<dbReference type="InterPro" id="IPR011991">
    <property type="entry name" value="ArsR-like_HTH"/>
</dbReference>
<name>A0A853CR32_9ACTN</name>
<comment type="caution">
    <text evidence="1">The sequence shown here is derived from an EMBL/GenBank/DDBJ whole genome shotgun (WGS) entry which is preliminary data.</text>
</comment>
<evidence type="ECO:0000313" key="1">
    <source>
        <dbReference type="EMBL" id="NYJ08638.1"/>
    </source>
</evidence>
<dbReference type="Gene3D" id="1.10.10.10">
    <property type="entry name" value="Winged helix-like DNA-binding domain superfamily/Winged helix DNA-binding domain"/>
    <property type="match status" value="1"/>
</dbReference>
<dbReference type="RefSeq" id="WP_179721380.1">
    <property type="nucleotide sequence ID" value="NZ_JACBZT010000001.1"/>
</dbReference>
<dbReference type="SUPFAM" id="SSF46785">
    <property type="entry name" value="Winged helix' DNA-binding domain"/>
    <property type="match status" value="1"/>
</dbReference>
<sequence>MAEDLAGQIAAVGALADPARRALYRFVTGASEPVSRDQAAAGVGLARHTVKFHLDRMVDDGLLETEYRRLSGRRGPGAGRPSKLYRRSTRQIDVSLPERHYDLAGQILAGAVESASVSGGPVLEAVDEAASAEGRRLASPDSGLTDVLTDLGFEPRETGDGVVLGNCPFHALATSHTALVCGMNLGMLTALLDERGEPVEASLDPAPGRCCVVLHPSSQPTRG</sequence>
<dbReference type="Proteomes" id="UP000541969">
    <property type="component" value="Unassembled WGS sequence"/>
</dbReference>
<keyword evidence="2" id="KW-1185">Reference proteome</keyword>
<protein>
    <submittedName>
        <fullName evidence="1">Putative ArsR family transcriptional regulator</fullName>
    </submittedName>
</protein>
<reference evidence="1 2" key="1">
    <citation type="submission" date="2020-07" db="EMBL/GenBank/DDBJ databases">
        <title>Sequencing the genomes of 1000 actinobacteria strains.</title>
        <authorList>
            <person name="Klenk H.-P."/>
        </authorList>
    </citation>
    <scope>NUCLEOTIDE SEQUENCE [LARGE SCALE GENOMIC DNA]</scope>
    <source>
        <strain evidence="1 2">DSM 104001</strain>
    </source>
</reference>